<name>A0A200QXC7_MACCD</name>
<dbReference type="EMBL" id="MVGT01000915">
    <property type="protein sequence ID" value="OVA15108.1"/>
    <property type="molecule type" value="Genomic_DNA"/>
</dbReference>
<dbReference type="OMA" id="PICTAIG"/>
<organism evidence="1 2">
    <name type="scientific">Macleaya cordata</name>
    <name type="common">Five-seeded plume-poppy</name>
    <name type="synonym">Bocconia cordata</name>
    <dbReference type="NCBI Taxonomy" id="56857"/>
    <lineage>
        <taxon>Eukaryota</taxon>
        <taxon>Viridiplantae</taxon>
        <taxon>Streptophyta</taxon>
        <taxon>Embryophyta</taxon>
        <taxon>Tracheophyta</taxon>
        <taxon>Spermatophyta</taxon>
        <taxon>Magnoliopsida</taxon>
        <taxon>Ranunculales</taxon>
        <taxon>Papaveraceae</taxon>
        <taxon>Papaveroideae</taxon>
        <taxon>Macleaya</taxon>
    </lineage>
</organism>
<evidence type="ECO:0000313" key="2">
    <source>
        <dbReference type="Proteomes" id="UP000195402"/>
    </source>
</evidence>
<reference evidence="1 2" key="1">
    <citation type="journal article" date="2017" name="Mol. Plant">
        <title>The Genome of Medicinal Plant Macleaya cordata Provides New Insights into Benzylisoquinoline Alkaloids Metabolism.</title>
        <authorList>
            <person name="Liu X."/>
            <person name="Liu Y."/>
            <person name="Huang P."/>
            <person name="Ma Y."/>
            <person name="Qing Z."/>
            <person name="Tang Q."/>
            <person name="Cao H."/>
            <person name="Cheng P."/>
            <person name="Zheng Y."/>
            <person name="Yuan Z."/>
            <person name="Zhou Y."/>
            <person name="Liu J."/>
            <person name="Tang Z."/>
            <person name="Zhuo Y."/>
            <person name="Zhang Y."/>
            <person name="Yu L."/>
            <person name="Huang J."/>
            <person name="Yang P."/>
            <person name="Peng Q."/>
            <person name="Zhang J."/>
            <person name="Jiang W."/>
            <person name="Zhang Z."/>
            <person name="Lin K."/>
            <person name="Ro D.K."/>
            <person name="Chen X."/>
            <person name="Xiong X."/>
            <person name="Shang Y."/>
            <person name="Huang S."/>
            <person name="Zeng J."/>
        </authorList>
    </citation>
    <scope>NUCLEOTIDE SEQUENCE [LARGE SCALE GENOMIC DNA]</scope>
    <source>
        <strain evidence="2">cv. BLH2017</strain>
        <tissue evidence="1">Root</tissue>
    </source>
</reference>
<protein>
    <submittedName>
        <fullName evidence="1">Uncharacterized protein</fullName>
    </submittedName>
</protein>
<accession>A0A200QXC7</accession>
<gene>
    <name evidence="1" type="ORF">BVC80_613g9</name>
</gene>
<dbReference type="Proteomes" id="UP000195402">
    <property type="component" value="Unassembled WGS sequence"/>
</dbReference>
<proteinExistence type="predicted"/>
<dbReference type="PANTHER" id="PTHR36809">
    <property type="entry name" value="TRANSMEMBRANE PROTEIN"/>
    <property type="match status" value="1"/>
</dbReference>
<keyword evidence="2" id="KW-1185">Reference proteome</keyword>
<comment type="caution">
    <text evidence="1">The sequence shown here is derived from an EMBL/GenBank/DDBJ whole genome shotgun (WGS) entry which is preliminary data.</text>
</comment>
<dbReference type="InParanoid" id="A0A200QXC7"/>
<dbReference type="OrthoDB" id="2018625at2759"/>
<dbReference type="STRING" id="56857.A0A200QXC7"/>
<dbReference type="PANTHER" id="PTHR36809:SF1">
    <property type="entry name" value="TRANSMEMBRANE PROTEIN"/>
    <property type="match status" value="1"/>
</dbReference>
<dbReference type="AlphaFoldDB" id="A0A200QXC7"/>
<sequence>MVMETSFPSTALVFRSSKNFYRTGIISNPNPNPNLIHRNRTSKFLKGAQNFPLKIQAIDEVAGAADPVQAQVTWEIVVGALAGVTPFVVAGIEFRKRIKLKCSKQKAKGNTNTGNIQPCIEVSYIPKPICTAIGLDKHRKHRCMSKMTTTDWLHSKDVRSVVDQDSFEGKNTTSDVLAVVDFSHGSHGNDSSQVKFFMESVFLSLKVFKSATFLDSGGKKSNIFIPFECHLVPVLES</sequence>
<evidence type="ECO:0000313" key="1">
    <source>
        <dbReference type="EMBL" id="OVA15108.1"/>
    </source>
</evidence>